<accession>A0AAV7PWM0</accession>
<keyword evidence="4" id="KW-1185">Reference proteome</keyword>
<evidence type="ECO:0000256" key="1">
    <source>
        <dbReference type="SAM" id="Phobius"/>
    </source>
</evidence>
<dbReference type="SUPFAM" id="SSF56112">
    <property type="entry name" value="Protein kinase-like (PK-like)"/>
    <property type="match status" value="1"/>
</dbReference>
<evidence type="ECO:0000259" key="2">
    <source>
        <dbReference type="PROSITE" id="PS50011"/>
    </source>
</evidence>
<dbReference type="EMBL" id="JANPWB010000011">
    <property type="protein sequence ID" value="KAJ1132496.1"/>
    <property type="molecule type" value="Genomic_DNA"/>
</dbReference>
<reference evidence="3" key="1">
    <citation type="journal article" date="2022" name="bioRxiv">
        <title>Sequencing and chromosome-scale assembly of the giantPleurodeles waltlgenome.</title>
        <authorList>
            <person name="Brown T."/>
            <person name="Elewa A."/>
            <person name="Iarovenko S."/>
            <person name="Subramanian E."/>
            <person name="Araus A.J."/>
            <person name="Petzold A."/>
            <person name="Susuki M."/>
            <person name="Suzuki K.-i.T."/>
            <person name="Hayashi T."/>
            <person name="Toyoda A."/>
            <person name="Oliveira C."/>
            <person name="Osipova E."/>
            <person name="Leigh N.D."/>
            <person name="Simon A."/>
            <person name="Yun M.H."/>
        </authorList>
    </citation>
    <scope>NUCLEOTIDE SEQUENCE</scope>
    <source>
        <strain evidence="3">20211129_DDA</strain>
        <tissue evidence="3">Liver</tissue>
    </source>
</reference>
<organism evidence="3 4">
    <name type="scientific">Pleurodeles waltl</name>
    <name type="common">Iberian ribbed newt</name>
    <dbReference type="NCBI Taxonomy" id="8319"/>
    <lineage>
        <taxon>Eukaryota</taxon>
        <taxon>Metazoa</taxon>
        <taxon>Chordata</taxon>
        <taxon>Craniata</taxon>
        <taxon>Vertebrata</taxon>
        <taxon>Euteleostomi</taxon>
        <taxon>Amphibia</taxon>
        <taxon>Batrachia</taxon>
        <taxon>Caudata</taxon>
        <taxon>Salamandroidea</taxon>
        <taxon>Salamandridae</taxon>
        <taxon>Pleurodelinae</taxon>
        <taxon>Pleurodeles</taxon>
    </lineage>
</organism>
<feature type="transmembrane region" description="Helical" evidence="1">
    <location>
        <begin position="264"/>
        <end position="284"/>
    </location>
</feature>
<proteinExistence type="predicted"/>
<dbReference type="Pfam" id="PF00069">
    <property type="entry name" value="Pkinase"/>
    <property type="match status" value="1"/>
</dbReference>
<comment type="caution">
    <text evidence="3">The sequence shown here is derived from an EMBL/GenBank/DDBJ whole genome shotgun (WGS) entry which is preliminary data.</text>
</comment>
<dbReference type="PANTHER" id="PTHR44167:SF32">
    <property type="entry name" value="CBL-INTERACTING SERINE_THREONINE-PROTEIN KINASE 25-LIKE"/>
    <property type="match status" value="1"/>
</dbReference>
<keyword evidence="1" id="KW-1133">Transmembrane helix</keyword>
<dbReference type="PROSITE" id="PS00108">
    <property type="entry name" value="PROTEIN_KINASE_ST"/>
    <property type="match status" value="1"/>
</dbReference>
<dbReference type="GO" id="GO:0005524">
    <property type="term" value="F:ATP binding"/>
    <property type="evidence" value="ECO:0007669"/>
    <property type="project" value="InterPro"/>
</dbReference>
<dbReference type="PANTHER" id="PTHR44167">
    <property type="entry name" value="OVARIAN-SPECIFIC SERINE/THREONINE-PROTEIN KINASE LOK-RELATED"/>
    <property type="match status" value="1"/>
</dbReference>
<dbReference type="Proteomes" id="UP001066276">
    <property type="component" value="Chromosome 7"/>
</dbReference>
<dbReference type="GO" id="GO:0005634">
    <property type="term" value="C:nucleus"/>
    <property type="evidence" value="ECO:0007669"/>
    <property type="project" value="TreeGrafter"/>
</dbReference>
<gene>
    <name evidence="3" type="ORF">NDU88_010805</name>
</gene>
<feature type="domain" description="Protein kinase" evidence="2">
    <location>
        <begin position="1"/>
        <end position="242"/>
    </location>
</feature>
<sequence>MSYTLGEGCCGKVRKGLYNGSVAAIKSVPYEITDEDDLRRECRVYETLNYKNVVKLLGPPEPGSDGWQIPLEFIEGCTLEELIFPPGKLSTADKDYIIFGMCDGLRYLHSKNVVHQDLKPNNIMVRRSTKEAVIIDLGLAKFVNYTESGNPFSSGQNRGFRQYAAPEAHAGNIRTRKSDVWSMGKVIAEVILGYVLEWDHCSPQNVQNLLHGSKYAAIVPRMLEINPHIRVTMEDVVNHLRSVNTILTHAEGIKRAAPAEPLSWMWIIPVLAAAAAVPLLALAIL</sequence>
<keyword evidence="1" id="KW-0472">Membrane</keyword>
<dbReference type="PROSITE" id="PS50011">
    <property type="entry name" value="PROTEIN_KINASE_DOM"/>
    <property type="match status" value="1"/>
</dbReference>
<dbReference type="InterPro" id="IPR008271">
    <property type="entry name" value="Ser/Thr_kinase_AS"/>
</dbReference>
<dbReference type="GO" id="GO:0004674">
    <property type="term" value="F:protein serine/threonine kinase activity"/>
    <property type="evidence" value="ECO:0007669"/>
    <property type="project" value="TreeGrafter"/>
</dbReference>
<dbReference type="Gene3D" id="3.30.200.20">
    <property type="entry name" value="Phosphorylase Kinase, domain 1"/>
    <property type="match status" value="1"/>
</dbReference>
<keyword evidence="1" id="KW-0812">Transmembrane</keyword>
<name>A0AAV7PWM0_PLEWA</name>
<dbReference type="AlphaFoldDB" id="A0AAV7PWM0"/>
<dbReference type="InterPro" id="IPR011009">
    <property type="entry name" value="Kinase-like_dom_sf"/>
</dbReference>
<evidence type="ECO:0000313" key="3">
    <source>
        <dbReference type="EMBL" id="KAJ1132496.1"/>
    </source>
</evidence>
<dbReference type="SMART" id="SM00220">
    <property type="entry name" value="S_TKc"/>
    <property type="match status" value="1"/>
</dbReference>
<dbReference type="CDD" id="cd00180">
    <property type="entry name" value="PKc"/>
    <property type="match status" value="1"/>
</dbReference>
<evidence type="ECO:0000313" key="4">
    <source>
        <dbReference type="Proteomes" id="UP001066276"/>
    </source>
</evidence>
<protein>
    <recommendedName>
        <fullName evidence="2">Protein kinase domain-containing protein</fullName>
    </recommendedName>
</protein>
<dbReference type="InterPro" id="IPR000719">
    <property type="entry name" value="Prot_kinase_dom"/>
</dbReference>
<dbReference type="GO" id="GO:0044773">
    <property type="term" value="P:mitotic DNA damage checkpoint signaling"/>
    <property type="evidence" value="ECO:0007669"/>
    <property type="project" value="TreeGrafter"/>
</dbReference>
<dbReference type="Gene3D" id="1.10.510.10">
    <property type="entry name" value="Transferase(Phosphotransferase) domain 1"/>
    <property type="match status" value="1"/>
</dbReference>